<dbReference type="EMBL" id="FNCJ01000008">
    <property type="protein sequence ID" value="SDH22964.1"/>
    <property type="molecule type" value="Genomic_DNA"/>
</dbReference>
<dbReference type="AlphaFoldDB" id="A0A1G8AQ21"/>
<dbReference type="RefSeq" id="WP_090686289.1">
    <property type="nucleotide sequence ID" value="NZ_CADERL010000011.1"/>
</dbReference>
<accession>A0A1G8AQ21</accession>
<gene>
    <name evidence="2" type="ORF">SAMN05216466_10843</name>
</gene>
<organism evidence="2 3">
    <name type="scientific">Paraburkholderia phenazinium</name>
    <dbReference type="NCBI Taxonomy" id="60549"/>
    <lineage>
        <taxon>Bacteria</taxon>
        <taxon>Pseudomonadati</taxon>
        <taxon>Pseudomonadota</taxon>
        <taxon>Betaproteobacteria</taxon>
        <taxon>Burkholderiales</taxon>
        <taxon>Burkholderiaceae</taxon>
        <taxon>Paraburkholderia</taxon>
    </lineage>
</organism>
<keyword evidence="1" id="KW-0732">Signal</keyword>
<dbReference type="Proteomes" id="UP000199706">
    <property type="component" value="Unassembled WGS sequence"/>
</dbReference>
<evidence type="ECO:0000256" key="1">
    <source>
        <dbReference type="SAM" id="SignalP"/>
    </source>
</evidence>
<name>A0A1G8AQ21_9BURK</name>
<proteinExistence type="predicted"/>
<protein>
    <submittedName>
        <fullName evidence="2">Uncharacterized protein</fullName>
    </submittedName>
</protein>
<feature type="signal peptide" evidence="1">
    <location>
        <begin position="1"/>
        <end position="18"/>
    </location>
</feature>
<evidence type="ECO:0000313" key="3">
    <source>
        <dbReference type="Proteomes" id="UP000199706"/>
    </source>
</evidence>
<feature type="chain" id="PRO_5011455412" evidence="1">
    <location>
        <begin position="19"/>
        <end position="67"/>
    </location>
</feature>
<sequence length="67" mass="6948">MFTFVVVVAITAFIPYVAAPGIANGVKAVTSHPSADAGAPYMAPGAYPTLDAAKRIPADRQDNQRMG</sequence>
<evidence type="ECO:0000313" key="2">
    <source>
        <dbReference type="EMBL" id="SDH22964.1"/>
    </source>
</evidence>
<reference evidence="2 3" key="1">
    <citation type="submission" date="2016-10" db="EMBL/GenBank/DDBJ databases">
        <authorList>
            <person name="de Groot N.N."/>
        </authorList>
    </citation>
    <scope>NUCLEOTIDE SEQUENCE [LARGE SCALE GENOMIC DNA]</scope>
    <source>
        <strain evidence="2 3">LMG 2247</strain>
    </source>
</reference>